<protein>
    <submittedName>
        <fullName evidence="2">Uncharacterized protein</fullName>
    </submittedName>
</protein>
<feature type="region of interest" description="Disordered" evidence="1">
    <location>
        <begin position="1"/>
        <end position="23"/>
    </location>
</feature>
<sequence length="67" mass="7062">MHERRLTHSGNPAEQGAFAPCAGGRIDGGSELAEFLLSVDHPTVEVEQWSGHGGGHTVARAVLETAR</sequence>
<dbReference type="KEGG" id="mgad:MGAD_27060"/>
<evidence type="ECO:0000313" key="2">
    <source>
        <dbReference type="EMBL" id="BBZ18371.1"/>
    </source>
</evidence>
<dbReference type="EMBL" id="AP022608">
    <property type="protein sequence ID" value="BBZ18371.1"/>
    <property type="molecule type" value="Genomic_DNA"/>
</dbReference>
<dbReference type="Proteomes" id="UP000466187">
    <property type="component" value="Chromosome"/>
</dbReference>
<organism evidence="2 3">
    <name type="scientific">Mycolicibacterium gadium</name>
    <name type="common">Mycobacterium gadium</name>
    <dbReference type="NCBI Taxonomy" id="1794"/>
    <lineage>
        <taxon>Bacteria</taxon>
        <taxon>Bacillati</taxon>
        <taxon>Actinomycetota</taxon>
        <taxon>Actinomycetes</taxon>
        <taxon>Mycobacteriales</taxon>
        <taxon>Mycobacteriaceae</taxon>
        <taxon>Mycolicibacterium</taxon>
    </lineage>
</organism>
<gene>
    <name evidence="2" type="ORF">MGAD_27060</name>
</gene>
<name>A0A7I7WP98_MYCGU</name>
<proteinExistence type="predicted"/>
<dbReference type="AlphaFoldDB" id="A0A7I7WP98"/>
<evidence type="ECO:0000313" key="3">
    <source>
        <dbReference type="Proteomes" id="UP000466187"/>
    </source>
</evidence>
<evidence type="ECO:0000256" key="1">
    <source>
        <dbReference type="SAM" id="MobiDB-lite"/>
    </source>
</evidence>
<accession>A0A7I7WP98</accession>
<reference evidence="2 3" key="1">
    <citation type="journal article" date="2019" name="Emerg. Microbes Infect.">
        <title>Comprehensive subspecies identification of 175 nontuberculous mycobacteria species based on 7547 genomic profiles.</title>
        <authorList>
            <person name="Matsumoto Y."/>
            <person name="Kinjo T."/>
            <person name="Motooka D."/>
            <person name="Nabeya D."/>
            <person name="Jung N."/>
            <person name="Uechi K."/>
            <person name="Horii T."/>
            <person name="Iida T."/>
            <person name="Fujita J."/>
            <person name="Nakamura S."/>
        </authorList>
    </citation>
    <scope>NUCLEOTIDE SEQUENCE [LARGE SCALE GENOMIC DNA]</scope>
    <source>
        <strain evidence="2 3">JCM 12688</strain>
    </source>
</reference>